<gene>
    <name evidence="1" type="ORF">SAMN05421780_12411</name>
</gene>
<sequence length="77" mass="8529">MALPTIIESRAQAIDLARRERQQEAELPTNGLTFYPLSDQAHGGRIKHIAGVIQTDVLGELDQAAEVVFKVFLKVNE</sequence>
<protein>
    <submittedName>
        <fullName evidence="1">Uncharacterized protein</fullName>
    </submittedName>
</protein>
<keyword evidence="2" id="KW-1185">Reference proteome</keyword>
<evidence type="ECO:0000313" key="2">
    <source>
        <dbReference type="Proteomes" id="UP000199514"/>
    </source>
</evidence>
<dbReference type="Proteomes" id="UP000199514">
    <property type="component" value="Unassembled WGS sequence"/>
</dbReference>
<proteinExistence type="predicted"/>
<evidence type="ECO:0000313" key="1">
    <source>
        <dbReference type="EMBL" id="SFD02645.1"/>
    </source>
</evidence>
<accession>A0A1I1NYV1</accession>
<organism evidence="1 2">
    <name type="scientific">Flexibacter flexilis DSM 6793</name>
    <dbReference type="NCBI Taxonomy" id="927664"/>
    <lineage>
        <taxon>Bacteria</taxon>
        <taxon>Pseudomonadati</taxon>
        <taxon>Bacteroidota</taxon>
        <taxon>Cytophagia</taxon>
        <taxon>Cytophagales</taxon>
        <taxon>Flexibacteraceae</taxon>
        <taxon>Flexibacter</taxon>
    </lineage>
</organism>
<dbReference type="EMBL" id="FOLE01000024">
    <property type="protein sequence ID" value="SFD02645.1"/>
    <property type="molecule type" value="Genomic_DNA"/>
</dbReference>
<name>A0A1I1NYV1_9BACT</name>
<dbReference type="AlphaFoldDB" id="A0A1I1NYV1"/>
<reference evidence="1 2" key="1">
    <citation type="submission" date="2016-10" db="EMBL/GenBank/DDBJ databases">
        <authorList>
            <person name="de Groot N.N."/>
        </authorList>
    </citation>
    <scope>NUCLEOTIDE SEQUENCE [LARGE SCALE GENOMIC DNA]</scope>
    <source>
        <strain evidence="1 2">DSM 6793</strain>
    </source>
</reference>
<dbReference type="RefSeq" id="WP_091517021.1">
    <property type="nucleotide sequence ID" value="NZ_FOLE01000024.1"/>
</dbReference>
<dbReference type="STRING" id="927664.SAMN05421780_12411"/>